<evidence type="ECO:0000313" key="1">
    <source>
        <dbReference type="EMBL" id="KAJ7732482.1"/>
    </source>
</evidence>
<proteinExistence type="predicted"/>
<protein>
    <submittedName>
        <fullName evidence="1">Uncharacterized protein</fullName>
    </submittedName>
</protein>
<gene>
    <name evidence="1" type="ORF">DFH07DRAFT_780926</name>
</gene>
<dbReference type="AlphaFoldDB" id="A0AAD7I0Z2"/>
<organism evidence="1 2">
    <name type="scientific">Mycena maculata</name>
    <dbReference type="NCBI Taxonomy" id="230809"/>
    <lineage>
        <taxon>Eukaryota</taxon>
        <taxon>Fungi</taxon>
        <taxon>Dikarya</taxon>
        <taxon>Basidiomycota</taxon>
        <taxon>Agaricomycotina</taxon>
        <taxon>Agaricomycetes</taxon>
        <taxon>Agaricomycetidae</taxon>
        <taxon>Agaricales</taxon>
        <taxon>Marasmiineae</taxon>
        <taxon>Mycenaceae</taxon>
        <taxon>Mycena</taxon>
    </lineage>
</organism>
<reference evidence="1" key="1">
    <citation type="submission" date="2023-03" db="EMBL/GenBank/DDBJ databases">
        <title>Massive genome expansion in bonnet fungi (Mycena s.s.) driven by repeated elements and novel gene families across ecological guilds.</title>
        <authorList>
            <consortium name="Lawrence Berkeley National Laboratory"/>
            <person name="Harder C.B."/>
            <person name="Miyauchi S."/>
            <person name="Viragh M."/>
            <person name="Kuo A."/>
            <person name="Thoen E."/>
            <person name="Andreopoulos B."/>
            <person name="Lu D."/>
            <person name="Skrede I."/>
            <person name="Drula E."/>
            <person name="Henrissat B."/>
            <person name="Morin E."/>
            <person name="Kohler A."/>
            <person name="Barry K."/>
            <person name="LaButti K."/>
            <person name="Morin E."/>
            <person name="Salamov A."/>
            <person name="Lipzen A."/>
            <person name="Mereny Z."/>
            <person name="Hegedus B."/>
            <person name="Baldrian P."/>
            <person name="Stursova M."/>
            <person name="Weitz H."/>
            <person name="Taylor A."/>
            <person name="Grigoriev I.V."/>
            <person name="Nagy L.G."/>
            <person name="Martin F."/>
            <person name="Kauserud H."/>
        </authorList>
    </citation>
    <scope>NUCLEOTIDE SEQUENCE</scope>
    <source>
        <strain evidence="1">CBHHK188m</strain>
    </source>
</reference>
<dbReference type="EMBL" id="JARJLG010000175">
    <property type="protein sequence ID" value="KAJ7732482.1"/>
    <property type="molecule type" value="Genomic_DNA"/>
</dbReference>
<dbReference type="Proteomes" id="UP001215280">
    <property type="component" value="Unassembled WGS sequence"/>
</dbReference>
<comment type="caution">
    <text evidence="1">The sequence shown here is derived from an EMBL/GenBank/DDBJ whole genome shotgun (WGS) entry which is preliminary data.</text>
</comment>
<keyword evidence="2" id="KW-1185">Reference proteome</keyword>
<accession>A0AAD7I0Z2</accession>
<sequence length="192" mass="22440">MLSQKLILVIDERDRHVVAFQKVNATLKKELRKSWQKRIDEWEEDVTKPNPYELEGKGSKLHGLSVTSFLVAGLQLEEVQHRIWTELKGHMLIAANQNERVAEMRVAFFSKPSKFRKLQAVYMSAAIRELEDEEDRRNPELPPLRAEDVRLLLPSGLRTADREDRCKKGYPRWRASCRRDSVATPWWNFGAD</sequence>
<evidence type="ECO:0000313" key="2">
    <source>
        <dbReference type="Proteomes" id="UP001215280"/>
    </source>
</evidence>
<name>A0AAD7I0Z2_9AGAR</name>